<dbReference type="SMART" id="SM00419">
    <property type="entry name" value="HTH_CRP"/>
    <property type="match status" value="1"/>
</dbReference>
<dbReference type="InterPro" id="IPR050397">
    <property type="entry name" value="Env_Response_Regulators"/>
</dbReference>
<evidence type="ECO:0000259" key="5">
    <source>
        <dbReference type="PROSITE" id="PS51063"/>
    </source>
</evidence>
<evidence type="ECO:0000313" key="7">
    <source>
        <dbReference type="Proteomes" id="UP000189733"/>
    </source>
</evidence>
<dbReference type="STRING" id="1121442.SAMN02745702_00011"/>
<keyword evidence="2" id="KW-0238">DNA-binding</keyword>
<dbReference type="GO" id="GO:0003677">
    <property type="term" value="F:DNA binding"/>
    <property type="evidence" value="ECO:0007669"/>
    <property type="project" value="UniProtKB-KW"/>
</dbReference>
<dbReference type="Pfam" id="PF00027">
    <property type="entry name" value="cNMP_binding"/>
    <property type="match status" value="1"/>
</dbReference>
<name>A0A1T4VCN6_9BACT</name>
<dbReference type="CDD" id="cd00038">
    <property type="entry name" value="CAP_ED"/>
    <property type="match status" value="1"/>
</dbReference>
<dbReference type="SMART" id="SM00100">
    <property type="entry name" value="cNMP"/>
    <property type="match status" value="1"/>
</dbReference>
<dbReference type="GO" id="GO:0003700">
    <property type="term" value="F:DNA-binding transcription factor activity"/>
    <property type="evidence" value="ECO:0007669"/>
    <property type="project" value="TreeGrafter"/>
</dbReference>
<gene>
    <name evidence="6" type="ORF">SAMN02745702_00011</name>
</gene>
<keyword evidence="3" id="KW-0804">Transcription</keyword>
<dbReference type="InterPro" id="IPR018490">
    <property type="entry name" value="cNMP-bd_dom_sf"/>
</dbReference>
<keyword evidence="7" id="KW-1185">Reference proteome</keyword>
<dbReference type="RefSeq" id="WP_078683349.1">
    <property type="nucleotide sequence ID" value="NZ_FUYA01000001.1"/>
</dbReference>
<dbReference type="Proteomes" id="UP000189733">
    <property type="component" value="Unassembled WGS sequence"/>
</dbReference>
<dbReference type="EMBL" id="FUYA01000001">
    <property type="protein sequence ID" value="SKA62722.1"/>
    <property type="molecule type" value="Genomic_DNA"/>
</dbReference>
<feature type="domain" description="HTH crp-type" evidence="5">
    <location>
        <begin position="146"/>
        <end position="222"/>
    </location>
</feature>
<evidence type="ECO:0000256" key="2">
    <source>
        <dbReference type="ARBA" id="ARBA00023125"/>
    </source>
</evidence>
<evidence type="ECO:0000256" key="1">
    <source>
        <dbReference type="ARBA" id="ARBA00023015"/>
    </source>
</evidence>
<keyword evidence="1" id="KW-0805">Transcription regulation</keyword>
<dbReference type="InterPro" id="IPR000595">
    <property type="entry name" value="cNMP-bd_dom"/>
</dbReference>
<proteinExistence type="predicted"/>
<dbReference type="PANTHER" id="PTHR24567">
    <property type="entry name" value="CRP FAMILY TRANSCRIPTIONAL REGULATORY PROTEIN"/>
    <property type="match status" value="1"/>
</dbReference>
<dbReference type="OrthoDB" id="9810708at2"/>
<dbReference type="Pfam" id="PF13545">
    <property type="entry name" value="HTH_Crp_2"/>
    <property type="match status" value="1"/>
</dbReference>
<dbReference type="PANTHER" id="PTHR24567:SF26">
    <property type="entry name" value="REGULATORY PROTEIN YEIL"/>
    <property type="match status" value="1"/>
</dbReference>
<dbReference type="SUPFAM" id="SSF46785">
    <property type="entry name" value="Winged helix' DNA-binding domain"/>
    <property type="match status" value="1"/>
</dbReference>
<dbReference type="InterPro" id="IPR012318">
    <property type="entry name" value="HTH_CRP"/>
</dbReference>
<dbReference type="PROSITE" id="PS50042">
    <property type="entry name" value="CNMP_BINDING_3"/>
    <property type="match status" value="1"/>
</dbReference>
<dbReference type="PROSITE" id="PS51063">
    <property type="entry name" value="HTH_CRP_2"/>
    <property type="match status" value="1"/>
</dbReference>
<dbReference type="InterPro" id="IPR036390">
    <property type="entry name" value="WH_DNA-bd_sf"/>
</dbReference>
<dbReference type="AlphaFoldDB" id="A0A1T4VCN6"/>
<reference evidence="6 7" key="1">
    <citation type="submission" date="2017-02" db="EMBL/GenBank/DDBJ databases">
        <authorList>
            <person name="Peterson S.W."/>
        </authorList>
    </citation>
    <scope>NUCLEOTIDE SEQUENCE [LARGE SCALE GENOMIC DNA]</scope>
    <source>
        <strain evidence="6 7">DSM 18034</strain>
    </source>
</reference>
<protein>
    <submittedName>
        <fullName evidence="6">CRP/FNR family transcriptional regulator, anaerobic regulatory protein</fullName>
    </submittedName>
</protein>
<feature type="domain" description="Cyclic nucleotide-binding" evidence="4">
    <location>
        <begin position="12"/>
        <end position="132"/>
    </location>
</feature>
<sequence length="230" mass="26332">MKHLWHLEGEDFFRPLAPELKVAFEEVSTSHQYKKNDTIFFEGDAGNSCFYVEKGLLRIFKVSQSGKEPSYFIRRTGELFGVAEVLESLPRKANAQALTPLILREISRSALEKLLEEYPQFSRRVITELGKRIRYLGDQVESLMTCDVTVRMARLLFYLAQDEIADESDLDRKITIPISLTQHQLAAMTGSCQQTVSDVLGRFQKQGLLRLSRKRIELLDLRALSTLSES</sequence>
<organism evidence="6 7">
    <name type="scientific">Desulfobaculum bizertense DSM 18034</name>
    <dbReference type="NCBI Taxonomy" id="1121442"/>
    <lineage>
        <taxon>Bacteria</taxon>
        <taxon>Pseudomonadati</taxon>
        <taxon>Thermodesulfobacteriota</taxon>
        <taxon>Desulfovibrionia</taxon>
        <taxon>Desulfovibrionales</taxon>
        <taxon>Desulfovibrionaceae</taxon>
        <taxon>Desulfobaculum</taxon>
    </lineage>
</organism>
<evidence type="ECO:0000256" key="3">
    <source>
        <dbReference type="ARBA" id="ARBA00023163"/>
    </source>
</evidence>
<dbReference type="InterPro" id="IPR014710">
    <property type="entry name" value="RmlC-like_jellyroll"/>
</dbReference>
<evidence type="ECO:0000259" key="4">
    <source>
        <dbReference type="PROSITE" id="PS50042"/>
    </source>
</evidence>
<evidence type="ECO:0000313" key="6">
    <source>
        <dbReference type="EMBL" id="SKA62722.1"/>
    </source>
</evidence>
<dbReference type="Gene3D" id="2.60.120.10">
    <property type="entry name" value="Jelly Rolls"/>
    <property type="match status" value="1"/>
</dbReference>
<dbReference type="GO" id="GO:0005829">
    <property type="term" value="C:cytosol"/>
    <property type="evidence" value="ECO:0007669"/>
    <property type="project" value="TreeGrafter"/>
</dbReference>
<accession>A0A1T4VCN6</accession>
<dbReference type="SUPFAM" id="SSF51206">
    <property type="entry name" value="cAMP-binding domain-like"/>
    <property type="match status" value="1"/>
</dbReference>